<dbReference type="Proteomes" id="UP000242146">
    <property type="component" value="Unassembled WGS sequence"/>
</dbReference>
<comment type="cofactor">
    <cofactor evidence="1 5">
        <name>heme</name>
        <dbReference type="ChEBI" id="CHEBI:30413"/>
    </cofactor>
</comment>
<keyword evidence="5 6" id="KW-0349">Heme</keyword>
<evidence type="ECO:0000256" key="2">
    <source>
        <dbReference type="ARBA" id="ARBA00010617"/>
    </source>
</evidence>
<dbReference type="PANTHER" id="PTHR24305:SF232">
    <property type="entry name" value="P450, PUTATIVE (EUROFUNG)-RELATED"/>
    <property type="match status" value="1"/>
</dbReference>
<proteinExistence type="inferred from homology"/>
<comment type="caution">
    <text evidence="7">The sequence shown here is derived from an EMBL/GenBank/DDBJ whole genome shotgun (WGS) entry which is preliminary data.</text>
</comment>
<dbReference type="PRINTS" id="PR00463">
    <property type="entry name" value="EP450I"/>
</dbReference>
<dbReference type="STRING" id="101127.A0A1X2G6E1"/>
<name>A0A1X2G6E1_9FUNG</name>
<keyword evidence="4 5" id="KW-0408">Iron</keyword>
<keyword evidence="8" id="KW-1185">Reference proteome</keyword>
<dbReference type="GO" id="GO:0004497">
    <property type="term" value="F:monooxygenase activity"/>
    <property type="evidence" value="ECO:0007669"/>
    <property type="project" value="UniProtKB-KW"/>
</dbReference>
<evidence type="ECO:0000313" key="7">
    <source>
        <dbReference type="EMBL" id="ORX46275.1"/>
    </source>
</evidence>
<dbReference type="InterPro" id="IPR001128">
    <property type="entry name" value="Cyt_P450"/>
</dbReference>
<evidence type="ECO:0000313" key="8">
    <source>
        <dbReference type="Proteomes" id="UP000242146"/>
    </source>
</evidence>
<dbReference type="EMBL" id="MCGT01000038">
    <property type="protein sequence ID" value="ORX46275.1"/>
    <property type="molecule type" value="Genomic_DNA"/>
</dbReference>
<organism evidence="7 8">
    <name type="scientific">Hesseltinella vesiculosa</name>
    <dbReference type="NCBI Taxonomy" id="101127"/>
    <lineage>
        <taxon>Eukaryota</taxon>
        <taxon>Fungi</taxon>
        <taxon>Fungi incertae sedis</taxon>
        <taxon>Mucoromycota</taxon>
        <taxon>Mucoromycotina</taxon>
        <taxon>Mucoromycetes</taxon>
        <taxon>Mucorales</taxon>
        <taxon>Cunninghamellaceae</taxon>
        <taxon>Hesseltinella</taxon>
    </lineage>
</organism>
<dbReference type="InterPro" id="IPR050121">
    <property type="entry name" value="Cytochrome_P450_monoxygenase"/>
</dbReference>
<evidence type="ECO:0000256" key="4">
    <source>
        <dbReference type="ARBA" id="ARBA00023004"/>
    </source>
</evidence>
<dbReference type="OrthoDB" id="1470350at2759"/>
<dbReference type="InterPro" id="IPR036396">
    <property type="entry name" value="Cyt_P450_sf"/>
</dbReference>
<feature type="binding site" description="axial binding residue" evidence="5">
    <location>
        <position position="403"/>
    </location>
    <ligand>
        <name>heme</name>
        <dbReference type="ChEBI" id="CHEBI:30413"/>
    </ligand>
    <ligandPart>
        <name>Fe</name>
        <dbReference type="ChEBI" id="CHEBI:18248"/>
    </ligandPart>
</feature>
<dbReference type="SUPFAM" id="SSF48264">
    <property type="entry name" value="Cytochrome P450"/>
    <property type="match status" value="1"/>
</dbReference>
<evidence type="ECO:0000256" key="1">
    <source>
        <dbReference type="ARBA" id="ARBA00001971"/>
    </source>
</evidence>
<comment type="similarity">
    <text evidence="2 6">Belongs to the cytochrome P450 family.</text>
</comment>
<protein>
    <submittedName>
        <fullName evidence="7">Cytochrome P450</fullName>
    </submittedName>
</protein>
<dbReference type="PANTHER" id="PTHR24305">
    <property type="entry name" value="CYTOCHROME P450"/>
    <property type="match status" value="1"/>
</dbReference>
<keyword evidence="3 5" id="KW-0479">Metal-binding</keyword>
<evidence type="ECO:0000256" key="6">
    <source>
        <dbReference type="RuleBase" id="RU000461"/>
    </source>
</evidence>
<reference evidence="7 8" key="1">
    <citation type="submission" date="2016-07" db="EMBL/GenBank/DDBJ databases">
        <title>Pervasive Adenine N6-methylation of Active Genes in Fungi.</title>
        <authorList>
            <consortium name="DOE Joint Genome Institute"/>
            <person name="Mondo S.J."/>
            <person name="Dannebaum R.O."/>
            <person name="Kuo R.C."/>
            <person name="Labutti K."/>
            <person name="Haridas S."/>
            <person name="Kuo A."/>
            <person name="Salamov A."/>
            <person name="Ahrendt S.R."/>
            <person name="Lipzen A."/>
            <person name="Sullivan W."/>
            <person name="Andreopoulos W.B."/>
            <person name="Clum A."/>
            <person name="Lindquist E."/>
            <person name="Daum C."/>
            <person name="Ramamoorthy G.K."/>
            <person name="Gryganskyi A."/>
            <person name="Culley D."/>
            <person name="Magnuson J.K."/>
            <person name="James T.Y."/>
            <person name="O'Malley M.A."/>
            <person name="Stajich J.E."/>
            <person name="Spatafora J.W."/>
            <person name="Visel A."/>
            <person name="Grigoriev I.V."/>
        </authorList>
    </citation>
    <scope>NUCLEOTIDE SEQUENCE [LARGE SCALE GENOMIC DNA]</scope>
    <source>
        <strain evidence="7 8">NRRL 3301</strain>
    </source>
</reference>
<dbReference type="PRINTS" id="PR00385">
    <property type="entry name" value="P450"/>
</dbReference>
<dbReference type="GO" id="GO:0005506">
    <property type="term" value="F:iron ion binding"/>
    <property type="evidence" value="ECO:0007669"/>
    <property type="project" value="InterPro"/>
</dbReference>
<accession>A0A1X2G6E1</accession>
<evidence type="ECO:0000256" key="5">
    <source>
        <dbReference type="PIRSR" id="PIRSR602401-1"/>
    </source>
</evidence>
<sequence>MVPIGVLLVNCQFFKFKRSKLDQPSGTSFLKFLELQRQYGPAVRLGPKTIMVSDKEMITQVLAGDDLKKGDIYDLFKTDNVDNLFSTRDKDIHRHLRRLVSPSFSVKYLNSLEVHFHDTLLVLMDKLVAQIHANEDKPTRIDTWMMWKLMALDIIGATAFGRSFNMIENGTHIVPDIMAAQTKDIAWVANNPNLVWFIKLFIPVRTDPKIVEFMEKIIEERIASGTRRNDILQILLDTKQSSDPNDRLSNIEIMNMAVMFLGAGSDTTSNTLGFAVIELLRRPSTLKRLQDELDMIDLPEDGVFHHQQVKNLPYLNAVIKETLRLDPVAANGIERIADRDVVLAGKLFVPKGTAVISGIYHAHLNEDYWPNARAFEPERWLDDAPVPPATDAYFPFSIGSRGCVGKDMSLFEMRMALATFVRRFNIEAIPDVMEKLVDIRHYLSLTVAEGKTDFLVSIRP</sequence>
<dbReference type="Pfam" id="PF00067">
    <property type="entry name" value="p450"/>
    <property type="match status" value="1"/>
</dbReference>
<dbReference type="GO" id="GO:0020037">
    <property type="term" value="F:heme binding"/>
    <property type="evidence" value="ECO:0007669"/>
    <property type="project" value="InterPro"/>
</dbReference>
<gene>
    <name evidence="7" type="ORF">DM01DRAFT_1339602</name>
</gene>
<dbReference type="PROSITE" id="PS00086">
    <property type="entry name" value="CYTOCHROME_P450"/>
    <property type="match status" value="1"/>
</dbReference>
<dbReference type="InterPro" id="IPR002401">
    <property type="entry name" value="Cyt_P450_E_grp-I"/>
</dbReference>
<dbReference type="GO" id="GO:0016705">
    <property type="term" value="F:oxidoreductase activity, acting on paired donors, with incorporation or reduction of molecular oxygen"/>
    <property type="evidence" value="ECO:0007669"/>
    <property type="project" value="InterPro"/>
</dbReference>
<keyword evidence="6" id="KW-0560">Oxidoreductase</keyword>
<dbReference type="Gene3D" id="1.10.630.10">
    <property type="entry name" value="Cytochrome P450"/>
    <property type="match status" value="1"/>
</dbReference>
<evidence type="ECO:0000256" key="3">
    <source>
        <dbReference type="ARBA" id="ARBA00022723"/>
    </source>
</evidence>
<dbReference type="AlphaFoldDB" id="A0A1X2G6E1"/>
<keyword evidence="6" id="KW-0503">Monooxygenase</keyword>
<dbReference type="InterPro" id="IPR017972">
    <property type="entry name" value="Cyt_P450_CS"/>
</dbReference>